<name>A0A2P2IS99_RHIMU</name>
<protein>
    <submittedName>
        <fullName evidence="1">Uncharacterized protein LOC102660655 isoform X1</fullName>
    </submittedName>
</protein>
<accession>A0A2P2IS99</accession>
<sequence length="33" mass="3857">MAQGLSKLSQVVPSWRQPFFACHPTQEQYEILH</sequence>
<organism evidence="1">
    <name type="scientific">Rhizophora mucronata</name>
    <name type="common">Asiatic mangrove</name>
    <dbReference type="NCBI Taxonomy" id="61149"/>
    <lineage>
        <taxon>Eukaryota</taxon>
        <taxon>Viridiplantae</taxon>
        <taxon>Streptophyta</taxon>
        <taxon>Embryophyta</taxon>
        <taxon>Tracheophyta</taxon>
        <taxon>Spermatophyta</taxon>
        <taxon>Magnoliopsida</taxon>
        <taxon>eudicotyledons</taxon>
        <taxon>Gunneridae</taxon>
        <taxon>Pentapetalae</taxon>
        <taxon>rosids</taxon>
        <taxon>fabids</taxon>
        <taxon>Malpighiales</taxon>
        <taxon>Rhizophoraceae</taxon>
        <taxon>Rhizophora</taxon>
    </lineage>
</organism>
<reference evidence="1" key="1">
    <citation type="submission" date="2018-02" db="EMBL/GenBank/DDBJ databases">
        <title>Rhizophora mucronata_Transcriptome.</title>
        <authorList>
            <person name="Meera S.P."/>
            <person name="Sreeshan A."/>
            <person name="Augustine A."/>
        </authorList>
    </citation>
    <scope>NUCLEOTIDE SEQUENCE</scope>
    <source>
        <tissue evidence="1">Leaf</tissue>
    </source>
</reference>
<dbReference type="AlphaFoldDB" id="A0A2P2IS99"/>
<dbReference type="EMBL" id="GGEC01003622">
    <property type="protein sequence ID" value="MBW84105.1"/>
    <property type="molecule type" value="Transcribed_RNA"/>
</dbReference>
<evidence type="ECO:0000313" key="1">
    <source>
        <dbReference type="EMBL" id="MBW84105.1"/>
    </source>
</evidence>
<proteinExistence type="predicted"/>